<dbReference type="Gene3D" id="3.40.50.1820">
    <property type="entry name" value="alpha/beta hydrolase"/>
    <property type="match status" value="1"/>
</dbReference>
<keyword evidence="2" id="KW-0378">Hydrolase</keyword>
<dbReference type="PANTHER" id="PTHR43433:SF5">
    <property type="entry name" value="AB HYDROLASE-1 DOMAIN-CONTAINING PROTEIN"/>
    <property type="match status" value="1"/>
</dbReference>
<organism evidence="2">
    <name type="scientific">uncultured Thermomicrobiales bacterium</name>
    <dbReference type="NCBI Taxonomy" id="1645740"/>
    <lineage>
        <taxon>Bacteria</taxon>
        <taxon>Pseudomonadati</taxon>
        <taxon>Thermomicrobiota</taxon>
        <taxon>Thermomicrobia</taxon>
        <taxon>Thermomicrobiales</taxon>
        <taxon>environmental samples</taxon>
    </lineage>
</organism>
<accession>A0A6J4UTS5</accession>
<gene>
    <name evidence="2" type="ORF">AVDCRST_MAG18-966</name>
</gene>
<dbReference type="EMBL" id="CADCWN010000065">
    <property type="protein sequence ID" value="CAA9559570.1"/>
    <property type="molecule type" value="Genomic_DNA"/>
</dbReference>
<protein>
    <submittedName>
        <fullName evidence="2">Beta-ketoadipate enol-lactone hydrolase</fullName>
        <ecNumber evidence="2">3.1.1.24</ecNumber>
    </submittedName>
</protein>
<dbReference type="InterPro" id="IPR050471">
    <property type="entry name" value="AB_hydrolase"/>
</dbReference>
<dbReference type="InterPro" id="IPR029058">
    <property type="entry name" value="AB_hydrolase_fold"/>
</dbReference>
<dbReference type="AlphaFoldDB" id="A0A6J4UTS5"/>
<dbReference type="GO" id="GO:0047570">
    <property type="term" value="F:3-oxoadipate enol-lactonase activity"/>
    <property type="evidence" value="ECO:0007669"/>
    <property type="project" value="UniProtKB-EC"/>
</dbReference>
<dbReference type="Pfam" id="PF00561">
    <property type="entry name" value="Abhydrolase_1"/>
    <property type="match status" value="1"/>
</dbReference>
<evidence type="ECO:0000313" key="2">
    <source>
        <dbReference type="EMBL" id="CAA9559570.1"/>
    </source>
</evidence>
<evidence type="ECO:0000259" key="1">
    <source>
        <dbReference type="Pfam" id="PF00561"/>
    </source>
</evidence>
<name>A0A6J4UTS5_9BACT</name>
<dbReference type="SUPFAM" id="SSF53474">
    <property type="entry name" value="alpha/beta-Hydrolases"/>
    <property type="match status" value="1"/>
</dbReference>
<dbReference type="EC" id="3.1.1.24" evidence="2"/>
<sequence length="265" mass="29179">MQTVRRGAIEIAYWREGAGPPLVWIQGLNADHTAWTSQLLAFRAEYDCLALDNRDVGRSGRATAPYDLAEMAADVRAVLDDAAVEDAHIVGLSMGGAIAQELALTAPEWVRSLTLVSTFARPDARLSAILEAWRVIYPILGPSDFARQSWPWLFSWRFFERPSNLRNLQRYADNAPHPQEPDAFVRQVGVTLDQDRRERLAALHIPTLVLAGAEDALVPPYLGRELAEAIPGASYVELPGIGHSANIEGRAEFNAAVKGFLATLR</sequence>
<dbReference type="PRINTS" id="PR00111">
    <property type="entry name" value="ABHYDROLASE"/>
</dbReference>
<dbReference type="InterPro" id="IPR000073">
    <property type="entry name" value="AB_hydrolase_1"/>
</dbReference>
<feature type="domain" description="AB hydrolase-1" evidence="1">
    <location>
        <begin position="20"/>
        <end position="249"/>
    </location>
</feature>
<reference evidence="2" key="1">
    <citation type="submission" date="2020-02" db="EMBL/GenBank/DDBJ databases">
        <authorList>
            <person name="Meier V. D."/>
        </authorList>
    </citation>
    <scope>NUCLEOTIDE SEQUENCE</scope>
    <source>
        <strain evidence="2">AVDCRST_MAG18</strain>
    </source>
</reference>
<proteinExistence type="predicted"/>
<dbReference type="PANTHER" id="PTHR43433">
    <property type="entry name" value="HYDROLASE, ALPHA/BETA FOLD FAMILY PROTEIN"/>
    <property type="match status" value="1"/>
</dbReference>